<sequence length="489" mass="56206">MTDNIKTILSNKGYALIKTKFNFKDLNRTKKELMVLPYINENFGGKATAFPIYLESPKKIYLPKHYGFENFGDPDKIKISSSGNDIDLEFKGNLRDKQLPAVNSFLKSCEPGNYSSKSNGGILSLPCGYGKTIIALYLISKIKKKTLIIVHKEFLINQWIERIESFLPDSRVGIIQASKIDVKNKDIVIGMLQSISMKEYDPCVFEDFGFTIIDEVHHIAAEVFSRSLPKINCKFSLGLSATPKRKDGLSKVFHWFLGPMLYEIKKRDDYPVDVNVIIYNNNDSDYSKHELTGYGKLCMPRMINNLTNYERRTDLIIHLIKQLIKLGKKILILSDRRNHLKTIYEKVNNLNISTIGYYVGGMKQKDLKLSEKKNILLGTYTMSSEGMDIPDLDAVVFASPKSDIVQSLGRILRKKHETNPIVWDIKDNFGPFANQYNKRRAYYRKMKYPIKLYNINDNNTNPITDIIEQLNKPFVLDSTNKKKISFIED</sequence>
<dbReference type="CDD" id="cd18785">
    <property type="entry name" value="SF2_C"/>
    <property type="match status" value="1"/>
</dbReference>
<reference evidence="6" key="1">
    <citation type="journal article" date="2020" name="Nature">
        <title>Giant virus diversity and host interactions through global metagenomics.</title>
        <authorList>
            <person name="Schulz F."/>
            <person name="Roux S."/>
            <person name="Paez-Espino D."/>
            <person name="Jungbluth S."/>
            <person name="Walsh D.A."/>
            <person name="Denef V.J."/>
            <person name="McMahon K.D."/>
            <person name="Konstantinidis K.T."/>
            <person name="Eloe-Fadrosh E.A."/>
            <person name="Kyrpides N.C."/>
            <person name="Woyke T."/>
        </authorList>
    </citation>
    <scope>NUCLEOTIDE SEQUENCE</scope>
    <source>
        <strain evidence="6">GVMAG-M-3300025138-11</strain>
    </source>
</reference>
<organism evidence="6">
    <name type="scientific">viral metagenome</name>
    <dbReference type="NCBI Taxonomy" id="1070528"/>
    <lineage>
        <taxon>unclassified sequences</taxon>
        <taxon>metagenomes</taxon>
        <taxon>organismal metagenomes</taxon>
    </lineage>
</organism>
<dbReference type="EMBL" id="MN740274">
    <property type="protein sequence ID" value="QHT97266.1"/>
    <property type="molecule type" value="Genomic_DNA"/>
</dbReference>
<keyword evidence="1" id="KW-0547">Nucleotide-binding</keyword>
<dbReference type="PROSITE" id="PS51192">
    <property type="entry name" value="HELICASE_ATP_BIND_1"/>
    <property type="match status" value="1"/>
</dbReference>
<keyword evidence="2" id="KW-0378">Hydrolase</keyword>
<dbReference type="GO" id="GO:0005524">
    <property type="term" value="F:ATP binding"/>
    <property type="evidence" value="ECO:0007669"/>
    <property type="project" value="UniProtKB-KW"/>
</dbReference>
<dbReference type="Pfam" id="PF04851">
    <property type="entry name" value="ResIII"/>
    <property type="match status" value="1"/>
</dbReference>
<feature type="domain" description="Helicase ATP-binding" evidence="5">
    <location>
        <begin position="112"/>
        <end position="261"/>
    </location>
</feature>
<keyword evidence="3" id="KW-0347">Helicase</keyword>
<dbReference type="InterPro" id="IPR006935">
    <property type="entry name" value="Helicase/UvrB_N"/>
</dbReference>
<keyword evidence="4" id="KW-0067">ATP-binding</keyword>
<dbReference type="InterPro" id="IPR050615">
    <property type="entry name" value="ATP-dep_DNA_Helicase"/>
</dbReference>
<dbReference type="GO" id="GO:0016787">
    <property type="term" value="F:hydrolase activity"/>
    <property type="evidence" value="ECO:0007669"/>
    <property type="project" value="UniProtKB-KW"/>
</dbReference>
<protein>
    <recommendedName>
        <fullName evidence="5">Helicase ATP-binding domain-containing protein</fullName>
    </recommendedName>
</protein>
<dbReference type="InterPro" id="IPR027417">
    <property type="entry name" value="P-loop_NTPase"/>
</dbReference>
<evidence type="ECO:0000259" key="5">
    <source>
        <dbReference type="PROSITE" id="PS51192"/>
    </source>
</evidence>
<evidence type="ECO:0000256" key="4">
    <source>
        <dbReference type="ARBA" id="ARBA00022840"/>
    </source>
</evidence>
<name>A0A6C0IXV9_9ZZZZ</name>
<dbReference type="PANTHER" id="PTHR11274">
    <property type="entry name" value="RAD25/XP-B DNA REPAIR HELICASE"/>
    <property type="match status" value="1"/>
</dbReference>
<evidence type="ECO:0000256" key="2">
    <source>
        <dbReference type="ARBA" id="ARBA00022801"/>
    </source>
</evidence>
<evidence type="ECO:0000256" key="1">
    <source>
        <dbReference type="ARBA" id="ARBA00022741"/>
    </source>
</evidence>
<evidence type="ECO:0000256" key="3">
    <source>
        <dbReference type="ARBA" id="ARBA00022806"/>
    </source>
</evidence>
<dbReference type="InterPro" id="IPR001650">
    <property type="entry name" value="Helicase_C-like"/>
</dbReference>
<dbReference type="SUPFAM" id="SSF52540">
    <property type="entry name" value="P-loop containing nucleoside triphosphate hydrolases"/>
    <property type="match status" value="1"/>
</dbReference>
<dbReference type="GO" id="GO:0003677">
    <property type="term" value="F:DNA binding"/>
    <property type="evidence" value="ECO:0007669"/>
    <property type="project" value="InterPro"/>
</dbReference>
<dbReference type="GO" id="GO:0004386">
    <property type="term" value="F:helicase activity"/>
    <property type="evidence" value="ECO:0007669"/>
    <property type="project" value="UniProtKB-KW"/>
</dbReference>
<proteinExistence type="predicted"/>
<dbReference type="AlphaFoldDB" id="A0A6C0IXV9"/>
<evidence type="ECO:0000313" key="6">
    <source>
        <dbReference type="EMBL" id="QHT97266.1"/>
    </source>
</evidence>
<dbReference type="Gene3D" id="3.40.50.300">
    <property type="entry name" value="P-loop containing nucleotide triphosphate hydrolases"/>
    <property type="match status" value="2"/>
</dbReference>
<accession>A0A6C0IXV9</accession>
<dbReference type="Pfam" id="PF00271">
    <property type="entry name" value="Helicase_C"/>
    <property type="match status" value="1"/>
</dbReference>
<dbReference type="CDD" id="cd17926">
    <property type="entry name" value="DEXHc_RE"/>
    <property type="match status" value="1"/>
</dbReference>
<dbReference type="PANTHER" id="PTHR11274:SF0">
    <property type="entry name" value="GENERAL TRANSCRIPTION AND DNA REPAIR FACTOR IIH HELICASE SUBUNIT XPB"/>
    <property type="match status" value="1"/>
</dbReference>
<dbReference type="InterPro" id="IPR014001">
    <property type="entry name" value="Helicase_ATP-bd"/>
</dbReference>
<dbReference type="SMART" id="SM00487">
    <property type="entry name" value="DEXDc"/>
    <property type="match status" value="1"/>
</dbReference>